<dbReference type="Proteomes" id="UP000019364">
    <property type="component" value="Unassembled WGS sequence"/>
</dbReference>
<name>W7YQT8_9BACL</name>
<sequence length="64" mass="7402">MNNMEIISGWINDQLKKGKTDDELDGKAFYDGNDLYVMKKTRKKGIFDLKCRFGGVINLDELKE</sequence>
<evidence type="ECO:0000313" key="1">
    <source>
        <dbReference type="EMBL" id="GAF10922.1"/>
    </source>
</evidence>
<protein>
    <submittedName>
        <fullName evidence="1">Uncharacterized protein</fullName>
    </submittedName>
</protein>
<comment type="caution">
    <text evidence="1">The sequence shown here is derived from an EMBL/GenBank/DDBJ whole genome shotgun (WGS) entry which is preliminary data.</text>
</comment>
<accession>W7YQT8</accession>
<evidence type="ECO:0000313" key="2">
    <source>
        <dbReference type="Proteomes" id="UP000019364"/>
    </source>
</evidence>
<dbReference type="EMBL" id="BAVZ01000053">
    <property type="protein sequence ID" value="GAF10922.1"/>
    <property type="molecule type" value="Genomic_DNA"/>
</dbReference>
<organism evidence="1 2">
    <name type="scientific">Paenibacillus pini JCM 16418</name>
    <dbReference type="NCBI Taxonomy" id="1236976"/>
    <lineage>
        <taxon>Bacteria</taxon>
        <taxon>Bacillati</taxon>
        <taxon>Bacillota</taxon>
        <taxon>Bacilli</taxon>
        <taxon>Bacillales</taxon>
        <taxon>Paenibacillaceae</taxon>
        <taxon>Paenibacillus</taxon>
    </lineage>
</organism>
<proteinExistence type="predicted"/>
<dbReference type="RefSeq" id="WP_036653819.1">
    <property type="nucleotide sequence ID" value="NZ_BAVZ01000053.1"/>
</dbReference>
<keyword evidence="2" id="KW-1185">Reference proteome</keyword>
<gene>
    <name evidence="1" type="ORF">JCM16418_5159</name>
</gene>
<dbReference type="AlphaFoldDB" id="W7YQT8"/>
<reference evidence="1 2" key="1">
    <citation type="journal article" date="2014" name="Genome Announc.">
        <title>Draft Genome Sequence of Paenibacillus pini JCM 16418T, Isolated from the Rhizosphere of Pine Tree.</title>
        <authorList>
            <person name="Yuki M."/>
            <person name="Oshima K."/>
            <person name="Suda W."/>
            <person name="Oshida Y."/>
            <person name="Kitamura K."/>
            <person name="Iida Y."/>
            <person name="Hattori M."/>
            <person name="Ohkuma M."/>
        </authorList>
    </citation>
    <scope>NUCLEOTIDE SEQUENCE [LARGE SCALE GENOMIC DNA]</scope>
    <source>
        <strain evidence="1 2">JCM 16418</strain>
    </source>
</reference>